<evidence type="ECO:0000313" key="10">
    <source>
        <dbReference type="Proteomes" id="UP000735302"/>
    </source>
</evidence>
<dbReference type="Proteomes" id="UP000735302">
    <property type="component" value="Unassembled WGS sequence"/>
</dbReference>
<dbReference type="SMART" id="SM00216">
    <property type="entry name" value="VWD"/>
    <property type="match status" value="1"/>
</dbReference>
<dbReference type="AlphaFoldDB" id="A0AAV4AFF4"/>
<feature type="signal peptide" evidence="6">
    <location>
        <begin position="1"/>
        <end position="17"/>
    </location>
</feature>
<evidence type="ECO:0000256" key="5">
    <source>
        <dbReference type="SAM" id="MobiDB-lite"/>
    </source>
</evidence>
<comment type="caution">
    <text evidence="9">The sequence shown here is derived from an EMBL/GenBank/DDBJ whole genome shotgun (WGS) entry which is preliminary data.</text>
</comment>
<proteinExistence type="predicted"/>
<organism evidence="9 10">
    <name type="scientific">Plakobranchus ocellatus</name>
    <dbReference type="NCBI Taxonomy" id="259542"/>
    <lineage>
        <taxon>Eukaryota</taxon>
        <taxon>Metazoa</taxon>
        <taxon>Spiralia</taxon>
        <taxon>Lophotrochozoa</taxon>
        <taxon>Mollusca</taxon>
        <taxon>Gastropoda</taxon>
        <taxon>Heterobranchia</taxon>
        <taxon>Euthyneura</taxon>
        <taxon>Panpulmonata</taxon>
        <taxon>Sacoglossa</taxon>
        <taxon>Placobranchoidea</taxon>
        <taxon>Plakobranchidae</taxon>
        <taxon>Plakobranchus</taxon>
    </lineage>
</organism>
<feature type="chain" id="PRO_5043909945" evidence="6">
    <location>
        <begin position="18"/>
        <end position="652"/>
    </location>
</feature>
<evidence type="ECO:0000256" key="3">
    <source>
        <dbReference type="ARBA" id="ARBA00022729"/>
    </source>
</evidence>
<reference evidence="9 10" key="1">
    <citation type="journal article" date="2021" name="Elife">
        <title>Chloroplast acquisition without the gene transfer in kleptoplastic sea slugs, Plakobranchus ocellatus.</title>
        <authorList>
            <person name="Maeda T."/>
            <person name="Takahashi S."/>
            <person name="Yoshida T."/>
            <person name="Shimamura S."/>
            <person name="Takaki Y."/>
            <person name="Nagai Y."/>
            <person name="Toyoda A."/>
            <person name="Suzuki Y."/>
            <person name="Arimoto A."/>
            <person name="Ishii H."/>
            <person name="Satoh N."/>
            <person name="Nishiyama T."/>
            <person name="Hasebe M."/>
            <person name="Maruyama T."/>
            <person name="Minagawa J."/>
            <person name="Obokata J."/>
            <person name="Shigenobu S."/>
        </authorList>
    </citation>
    <scope>NUCLEOTIDE SEQUENCE [LARGE SCALE GENOMIC DNA]</scope>
</reference>
<dbReference type="Gene3D" id="6.20.200.20">
    <property type="match status" value="4"/>
</dbReference>
<dbReference type="PROSITE" id="PS01208">
    <property type="entry name" value="VWFC_1"/>
    <property type="match status" value="3"/>
</dbReference>
<dbReference type="GO" id="GO:0005576">
    <property type="term" value="C:extracellular region"/>
    <property type="evidence" value="ECO:0007669"/>
    <property type="project" value="UniProtKB-SubCell"/>
</dbReference>
<feature type="region of interest" description="Disordered" evidence="5">
    <location>
        <begin position="358"/>
        <end position="381"/>
    </location>
</feature>
<dbReference type="PANTHER" id="PTHR46698:SF4">
    <property type="entry name" value="CROSSVEINLESS 2"/>
    <property type="match status" value="1"/>
</dbReference>
<feature type="domain" description="VWFC" evidence="7">
    <location>
        <begin position="257"/>
        <end position="318"/>
    </location>
</feature>
<feature type="domain" description="VWFC" evidence="7">
    <location>
        <begin position="194"/>
        <end position="254"/>
    </location>
</feature>
<evidence type="ECO:0000259" key="7">
    <source>
        <dbReference type="PROSITE" id="PS50184"/>
    </source>
</evidence>
<dbReference type="EMBL" id="BLXT01003748">
    <property type="protein sequence ID" value="GFO05490.1"/>
    <property type="molecule type" value="Genomic_DNA"/>
</dbReference>
<evidence type="ECO:0000313" key="9">
    <source>
        <dbReference type="EMBL" id="GFO05490.1"/>
    </source>
</evidence>
<dbReference type="SMART" id="SM00832">
    <property type="entry name" value="C8"/>
    <property type="match status" value="1"/>
</dbReference>
<dbReference type="PROSITE" id="PS50184">
    <property type="entry name" value="VWFC_2"/>
    <property type="match status" value="3"/>
</dbReference>
<evidence type="ECO:0000259" key="8">
    <source>
        <dbReference type="PROSITE" id="PS51233"/>
    </source>
</evidence>
<dbReference type="SMART" id="SM00214">
    <property type="entry name" value="VWC"/>
    <property type="match status" value="4"/>
</dbReference>
<feature type="non-terminal residue" evidence="9">
    <location>
        <position position="1"/>
    </location>
</feature>
<comment type="subcellular location">
    <subcellularLocation>
        <location evidence="1">Secreted</location>
    </subcellularLocation>
</comment>
<dbReference type="SUPFAM" id="SSF57603">
    <property type="entry name" value="FnI-like domain"/>
    <property type="match status" value="4"/>
</dbReference>
<name>A0AAV4AFF4_9GAST</name>
<evidence type="ECO:0000256" key="6">
    <source>
        <dbReference type="SAM" id="SignalP"/>
    </source>
</evidence>
<dbReference type="InterPro" id="IPR014853">
    <property type="entry name" value="VWF/SSPO/ZAN-like_Cys-rich_dom"/>
</dbReference>
<accession>A0AAV4AFF4</accession>
<dbReference type="InterPro" id="IPR052424">
    <property type="entry name" value="Kielin_Chordin-BMP_Reg"/>
</dbReference>
<keyword evidence="2" id="KW-0964">Secreted</keyword>
<keyword evidence="10" id="KW-1185">Reference proteome</keyword>
<dbReference type="Pfam" id="PF00093">
    <property type="entry name" value="VWC"/>
    <property type="match status" value="3"/>
</dbReference>
<evidence type="ECO:0000256" key="4">
    <source>
        <dbReference type="ARBA" id="ARBA00022737"/>
    </source>
</evidence>
<feature type="domain" description="VWFD" evidence="8">
    <location>
        <begin position="322"/>
        <end position="527"/>
    </location>
</feature>
<evidence type="ECO:0000256" key="1">
    <source>
        <dbReference type="ARBA" id="ARBA00004613"/>
    </source>
</evidence>
<dbReference type="Pfam" id="PF08742">
    <property type="entry name" value="C8"/>
    <property type="match status" value="1"/>
</dbReference>
<keyword evidence="4" id="KW-0677">Repeat</keyword>
<dbReference type="InterPro" id="IPR001007">
    <property type="entry name" value="VWF_dom"/>
</dbReference>
<dbReference type="PROSITE" id="PS51233">
    <property type="entry name" value="VWFD"/>
    <property type="match status" value="1"/>
</dbReference>
<dbReference type="InterPro" id="IPR001846">
    <property type="entry name" value="VWF_type-D"/>
</dbReference>
<feature type="domain" description="VWFC" evidence="7">
    <location>
        <begin position="123"/>
        <end position="184"/>
    </location>
</feature>
<evidence type="ECO:0000256" key="2">
    <source>
        <dbReference type="ARBA" id="ARBA00022525"/>
    </source>
</evidence>
<sequence>TTLTKLVRLVLPGTVTACDTEGEMVLVPGITDDQCVNCFCKNGQVKCDCPPLEGCHAILFDDPDRCKYRGQEYESGISWLDPNNPCKQLSCRAGVVTVSRVRCFTPCYRTLPPAAGQCCPACEGCYFRGKTYSEGEIMKLPTDSCTSCRCTKGNLVCERQQCPVLNCPASVIYQPLDECCPTCRGKRHIYDVSARCYFAKELYQWKSIFRPTECAKCVCKPPTSICKTKTCPALDCPVAERIPMEGYPCCQKCVQKRPCQFAGKTYKHRESWLANICMGCSCDDGKTYCSREKCNNSLWCPPGYRLQLSRKQCCPRCVEHDAVCSVFGDPHYRTFDGLTYSFQGTCKYILARTCTSSAHSGHKHKPSSLTSARVSGGPDTKKVTDDMEENFLIKVRNGVRFSSGFAWTQMLVVLVGRRRISLLQGGVVKVDRRRVRRMPHSEPGRFSITRAGGIIKFRTTSGLQVSWDGDSFAEVTVTTKFKFKVCGLCGNYNGVKEDDLQGLDGTLYATGQEMGHTWRIGGTRACKSRPRLVNTESKCSNGTQALQRAHRVCSVLYGRAFSRCRQVVKVDEYVRSCVTDMCDCPIGSYCACEVIRAYMSQCSRSGAKVRWDRLSDFCHKRLLVTPKVMYKTLTLIIPFNGKILIAEIRIRV</sequence>
<keyword evidence="3 6" id="KW-0732">Signal</keyword>
<dbReference type="Pfam" id="PF00094">
    <property type="entry name" value="VWD"/>
    <property type="match status" value="2"/>
</dbReference>
<dbReference type="PANTHER" id="PTHR46698">
    <property type="entry name" value="CROSSVEINLESS 2"/>
    <property type="match status" value="1"/>
</dbReference>
<protein>
    <submittedName>
        <fullName evidence="9">Bmp-binding endothelial regulator protein-like</fullName>
    </submittedName>
</protein>
<gene>
    <name evidence="9" type="ORF">PoB_003199500</name>
</gene>